<dbReference type="STRING" id="1184267.A11Q_185"/>
<dbReference type="GO" id="GO:0005524">
    <property type="term" value="F:ATP binding"/>
    <property type="evidence" value="ECO:0007669"/>
    <property type="project" value="InterPro"/>
</dbReference>
<evidence type="ECO:0000313" key="6">
    <source>
        <dbReference type="Proteomes" id="UP000012040"/>
    </source>
</evidence>
<dbReference type="Gene3D" id="3.40.50.300">
    <property type="entry name" value="P-loop containing nucleotide triphosphate hydrolases"/>
    <property type="match status" value="1"/>
</dbReference>
<dbReference type="GO" id="GO:0015446">
    <property type="term" value="F:ATPase-coupled arsenite transmembrane transporter activity"/>
    <property type="evidence" value="ECO:0007669"/>
    <property type="project" value="UniProtKB-EC"/>
</dbReference>
<gene>
    <name evidence="5" type="ORF">A11Q_185</name>
</gene>
<organism evidence="5 6">
    <name type="scientific">Pseudobdellovibrio exovorus JSS</name>
    <dbReference type="NCBI Taxonomy" id="1184267"/>
    <lineage>
        <taxon>Bacteria</taxon>
        <taxon>Pseudomonadati</taxon>
        <taxon>Bdellovibrionota</taxon>
        <taxon>Bdellovibrionia</taxon>
        <taxon>Bdellovibrionales</taxon>
        <taxon>Pseudobdellovibrionaceae</taxon>
        <taxon>Pseudobdellovibrio</taxon>
    </lineage>
</organism>
<dbReference type="EC" id="7.3.2.7" evidence="3"/>
<evidence type="ECO:0000256" key="2">
    <source>
        <dbReference type="ARBA" id="ARBA00052296"/>
    </source>
</evidence>
<name>M4V7J5_9BACT</name>
<dbReference type="KEGG" id="bex:A11Q_185"/>
<dbReference type="OrthoDB" id="5290642at2"/>
<protein>
    <recommendedName>
        <fullName evidence="3">arsenite-transporting ATPase</fullName>
        <ecNumber evidence="3">7.3.2.7</ecNumber>
    </recommendedName>
</protein>
<dbReference type="HOGENOM" id="CLU_058953_1_0_7"/>
<dbReference type="PANTHER" id="PTHR10803">
    <property type="entry name" value="ARSENICAL PUMP-DRIVING ATPASE ARSENITE-TRANSLOCATING ATPASE"/>
    <property type="match status" value="1"/>
</dbReference>
<dbReference type="Proteomes" id="UP000012040">
    <property type="component" value="Chromosome"/>
</dbReference>
<feature type="domain" description="ArsA/GET3 Anion-transporting ATPase-like" evidence="4">
    <location>
        <begin position="6"/>
        <end position="158"/>
    </location>
</feature>
<evidence type="ECO:0000256" key="3">
    <source>
        <dbReference type="ARBA" id="ARBA00066752"/>
    </source>
</evidence>
<dbReference type="SUPFAM" id="SSF52540">
    <property type="entry name" value="P-loop containing nucleoside triphosphate hydrolases"/>
    <property type="match status" value="1"/>
</dbReference>
<dbReference type="RefSeq" id="WP_015468895.1">
    <property type="nucleotide sequence ID" value="NC_020813.1"/>
</dbReference>
<dbReference type="GO" id="GO:0016887">
    <property type="term" value="F:ATP hydrolysis activity"/>
    <property type="evidence" value="ECO:0007669"/>
    <property type="project" value="InterPro"/>
</dbReference>
<dbReference type="InterPro" id="IPR025723">
    <property type="entry name" value="ArsA/GET3_ATPase-like"/>
</dbReference>
<evidence type="ECO:0000313" key="5">
    <source>
        <dbReference type="EMBL" id="AGH94405.1"/>
    </source>
</evidence>
<dbReference type="eggNOG" id="COG0003">
    <property type="taxonomic scope" value="Bacteria"/>
</dbReference>
<dbReference type="InterPro" id="IPR016300">
    <property type="entry name" value="ATPase_ArsA/GET3"/>
</dbReference>
<evidence type="ECO:0000259" key="4">
    <source>
        <dbReference type="Pfam" id="PF02374"/>
    </source>
</evidence>
<dbReference type="AlphaFoldDB" id="M4V7J5"/>
<accession>M4V7J5</accession>
<dbReference type="PANTHER" id="PTHR10803:SF3">
    <property type="entry name" value="ATPASE GET3"/>
    <property type="match status" value="1"/>
</dbReference>
<keyword evidence="6" id="KW-1185">Reference proteome</keyword>
<sequence length="285" mass="32360">MVKRAHLVTGKGGVGKSLFSAALAYHFSKKNTSVLLTELTEHSFYKDFLSLPEISYKPRPWKKPHLDISQWRPEDTLREYALHLLKIESLYKLFFENPVSKSLIQVAPGLQELAILGKLTSSPRQHGPAMNYDEIVVDAHASGHFLSLLRAPSAMNEAIPFGPMGEQSKNIDKYLHNPEFTHIHLVTLPEELPITESIELHQQLKKEFGLNARMYLNKVWNLSESELSKFSAEAQETLENIITQEAWARKELQKAKISFTELPLIPELNSEVLIQALSEHIEVST</sequence>
<reference evidence="5 6" key="1">
    <citation type="journal article" date="2013" name="ISME J.">
        <title>By their genes ye shall know them: genomic signatures of predatory bacteria.</title>
        <authorList>
            <person name="Pasternak Z."/>
            <person name="Pietrokovski S."/>
            <person name="Rotem O."/>
            <person name="Gophna U."/>
            <person name="Lurie-Weinberger M.N."/>
            <person name="Jurkevitch E."/>
        </authorList>
    </citation>
    <scope>NUCLEOTIDE SEQUENCE [LARGE SCALE GENOMIC DNA]</scope>
    <source>
        <strain evidence="5 6">JSS</strain>
    </source>
</reference>
<dbReference type="Pfam" id="PF02374">
    <property type="entry name" value="ArsA_ATPase"/>
    <property type="match status" value="1"/>
</dbReference>
<proteinExistence type="inferred from homology"/>
<dbReference type="EMBL" id="CP003537">
    <property type="protein sequence ID" value="AGH94405.1"/>
    <property type="molecule type" value="Genomic_DNA"/>
</dbReference>
<dbReference type="PATRIC" id="fig|1184267.3.peg.188"/>
<evidence type="ECO:0000256" key="1">
    <source>
        <dbReference type="ARBA" id="ARBA00011040"/>
    </source>
</evidence>
<comment type="catalytic activity">
    <reaction evidence="2">
        <text>arsenite(in) + ATP + H2O = arsenite(out) + ADP + phosphate + H(+)</text>
        <dbReference type="Rhea" id="RHEA:11348"/>
        <dbReference type="ChEBI" id="CHEBI:15377"/>
        <dbReference type="ChEBI" id="CHEBI:15378"/>
        <dbReference type="ChEBI" id="CHEBI:29242"/>
        <dbReference type="ChEBI" id="CHEBI:30616"/>
        <dbReference type="ChEBI" id="CHEBI:43474"/>
        <dbReference type="ChEBI" id="CHEBI:456216"/>
        <dbReference type="EC" id="7.3.2.7"/>
    </reaction>
</comment>
<comment type="similarity">
    <text evidence="1">Belongs to the arsA ATPase family.</text>
</comment>
<dbReference type="InterPro" id="IPR027417">
    <property type="entry name" value="P-loop_NTPase"/>
</dbReference>